<organism evidence="1 2">
    <name type="scientific">Salana multivorans</name>
    <dbReference type="NCBI Taxonomy" id="120377"/>
    <lineage>
        <taxon>Bacteria</taxon>
        <taxon>Bacillati</taxon>
        <taxon>Actinomycetota</taxon>
        <taxon>Actinomycetes</taxon>
        <taxon>Micrococcales</taxon>
        <taxon>Beutenbergiaceae</taxon>
        <taxon>Salana</taxon>
    </lineage>
</organism>
<evidence type="ECO:0000313" key="1">
    <source>
        <dbReference type="EMBL" id="ROR95926.1"/>
    </source>
</evidence>
<gene>
    <name evidence="1" type="ORF">EDD28_0494</name>
</gene>
<evidence type="ECO:0000313" key="2">
    <source>
        <dbReference type="Proteomes" id="UP000275356"/>
    </source>
</evidence>
<dbReference type="Proteomes" id="UP000275356">
    <property type="component" value="Unassembled WGS sequence"/>
</dbReference>
<dbReference type="AlphaFoldDB" id="A0A3N2D808"/>
<name>A0A3N2D808_9MICO</name>
<sequence length="430" mass="47899">MTMTALDVVRGAAVVIDDRIGQETDIDDLLKQLDDEAVPTVKLKKLPPTDALVHWRQFALIVMDWALTDVDDDPEIEIPRGVQVPSTLSQEVVGRNINFIGALLEQTALPVFIATNEALDEVSTALRDAFEATTPTYAERVHVFSKSELKPNLFETIGRWISSRPALQILNAWRRAYVAAEIDVFHQFSRAQHDWVASVQRAAKADETEIPVMLRDLIAANVLNRIGPLEVALGDVVLDGALDDATALRRVLHYGAVVPDSSLAPAEVSTGDLFVPQGASEPFREISILLTPECDLTLRDDKWRFTTLTAIRNPRESKLSKNRVAEAWKLSRSREWFLTVNLLTEDCAEYDIAVNEWSSETVVPTRTDDDFVIWPGRTRIGRLLPPYSTFLQQSFASVAIRKGMPRLPADLYDPAVTVTQTRDTSAADAE</sequence>
<keyword evidence="2" id="KW-1185">Reference proteome</keyword>
<comment type="caution">
    <text evidence="1">The sequence shown here is derived from an EMBL/GenBank/DDBJ whole genome shotgun (WGS) entry which is preliminary data.</text>
</comment>
<evidence type="ECO:0008006" key="3">
    <source>
        <dbReference type="Google" id="ProtNLM"/>
    </source>
</evidence>
<proteinExistence type="predicted"/>
<dbReference type="RefSeq" id="WP_123738171.1">
    <property type="nucleotide sequence ID" value="NZ_RKHQ01000001.1"/>
</dbReference>
<dbReference type="OrthoDB" id="6064628at2"/>
<reference evidence="1 2" key="1">
    <citation type="submission" date="2018-11" db="EMBL/GenBank/DDBJ databases">
        <title>Sequencing the genomes of 1000 actinobacteria strains.</title>
        <authorList>
            <person name="Klenk H.-P."/>
        </authorList>
    </citation>
    <scope>NUCLEOTIDE SEQUENCE [LARGE SCALE GENOMIC DNA]</scope>
    <source>
        <strain evidence="1 2">DSM 13521</strain>
    </source>
</reference>
<protein>
    <recommendedName>
        <fullName evidence="3">Response receiver domain-containing protein</fullName>
    </recommendedName>
</protein>
<dbReference type="EMBL" id="RKHQ01000001">
    <property type="protein sequence ID" value="ROR95926.1"/>
    <property type="molecule type" value="Genomic_DNA"/>
</dbReference>
<accession>A0A3N2D808</accession>